<reference evidence="1" key="1">
    <citation type="submission" date="2018-10" db="EMBL/GenBank/DDBJ databases">
        <title>Hidden diversity of soil giant viruses.</title>
        <authorList>
            <person name="Schulz F."/>
            <person name="Alteio L."/>
            <person name="Goudeau D."/>
            <person name="Ryan E.M."/>
            <person name="Malmstrom R.R."/>
            <person name="Blanchard J."/>
            <person name="Woyke T."/>
        </authorList>
    </citation>
    <scope>NUCLEOTIDE SEQUENCE</scope>
    <source>
        <strain evidence="1">TEV1</strain>
    </source>
</reference>
<organism evidence="1">
    <name type="scientific">Terrestrivirus sp</name>
    <dbReference type="NCBI Taxonomy" id="2487775"/>
    <lineage>
        <taxon>Viruses</taxon>
        <taxon>Varidnaviria</taxon>
        <taxon>Bamfordvirae</taxon>
        <taxon>Nucleocytoviricota</taxon>
        <taxon>Megaviricetes</taxon>
        <taxon>Imitervirales</taxon>
        <taxon>Mimiviridae</taxon>
        <taxon>Klosneuvirinae</taxon>
    </lineage>
</organism>
<proteinExistence type="predicted"/>
<sequence>TRRAKAHFLFAMREFFSLDHQTKCEVFSQTRLNRQYSDGNDIKKSKNGLEFVLRDLVTLWRYMVEFGLNVFKPYHVGASTCMCGLHEPYHNVLPIDRIIDYDWSITEKDPGFAGLIATIYGFFPEEMFAVRTVTKNESDEKLRGKETFLMSLCNYPAPHVHCLKQFIQILGEKAMKYPEFVARYVNLQDCYQQNCLHQLLTTSTHDKFYLDHFVALVNLGADPLMKFHEGWNVVSRSHCNNFVLEFLLRSGYKPTNEFVPDKYARECLEKGELAKEWNEIFWPCLNLTPQMYDVWRIATQANPRKWRHDDEERVLTEEDKERILGYGDDIVEMLRLYDQYGSGFVDYDHKSATGHTILDYAKLSGHEKLIRFISVRSVCDEMDSS</sequence>
<evidence type="ECO:0000313" key="1">
    <source>
        <dbReference type="EMBL" id="AYV76772.1"/>
    </source>
</evidence>
<dbReference type="EMBL" id="MK071996">
    <property type="protein sequence ID" value="AYV76772.1"/>
    <property type="molecule type" value="Genomic_DNA"/>
</dbReference>
<protein>
    <submittedName>
        <fullName evidence="1">Uncharacterized protein</fullName>
    </submittedName>
</protein>
<accession>A0A3G4ZPE4</accession>
<name>A0A3G4ZPE4_9VIRU</name>
<feature type="non-terminal residue" evidence="1">
    <location>
        <position position="1"/>
    </location>
</feature>
<gene>
    <name evidence="1" type="ORF">Terrestrivirus18_1</name>
</gene>